<dbReference type="EMBL" id="AJZD02000298">
    <property type="protein sequence ID" value="OEF87274.1"/>
    <property type="molecule type" value="Genomic_DNA"/>
</dbReference>
<dbReference type="Proteomes" id="UP000094802">
    <property type="component" value="Unassembled WGS sequence"/>
</dbReference>
<evidence type="ECO:0000313" key="6">
    <source>
        <dbReference type="Proteomes" id="UP000094802"/>
    </source>
</evidence>
<feature type="signal peptide" evidence="3">
    <location>
        <begin position="1"/>
        <end position="19"/>
    </location>
</feature>
<sequence length="518" mass="56811">MVLVACLSAGLIQSNTLFAQTQNAENSTVAIIESGKLMGSNHDGVTTFYDVPYAQNPFTADRRFQAPQAYETWSGILDATKAGQPVPQPSRGKNITLVGAPEHLTLNIWTPTNAIAANNKASNEKLPVMVWIPGGAFIREDAAELAYDGTSFAKNNVIVVTINYRVGVDGFMHLKGTPDNRGILDQIMALKWVQNNIEDFGGDPSQVTVAGQSAGAESVAILLGTEKAEGLFQKAIMQSPPMAFLTQKEADKITQSYTEKLNIPATVEGLSTVPFPELVKNVIDMGYTIQDRDKWGMLSWGGTAFLPVVDGDIIVESPMKDLAKASPSIPVIVGSTDQESRLYLVPSGAVNNTTEQTKSLLLSDLSLEGRPADVYSTKDTGKSIGDTFADIQSDFTFRMPALHIAQQLTKNDNKVWHYNFSWMSPAFDGHLGAAHFVDVPFVFNTTNNEQTKTFVGSQPPVELINAMHNQWLTFIKTSKADWSPYNLSERPTMQFDVTSKQVNDPEDSVRKLWKNYQF</sequence>
<evidence type="ECO:0000313" key="5">
    <source>
        <dbReference type="EMBL" id="OEF87274.1"/>
    </source>
</evidence>
<dbReference type="Gene3D" id="3.40.50.1820">
    <property type="entry name" value="alpha/beta hydrolase"/>
    <property type="match status" value="1"/>
</dbReference>
<keyword evidence="3" id="KW-0732">Signal</keyword>
<evidence type="ECO:0000256" key="2">
    <source>
        <dbReference type="ARBA" id="ARBA00022801"/>
    </source>
</evidence>
<dbReference type="Pfam" id="PF00135">
    <property type="entry name" value="COesterase"/>
    <property type="match status" value="1"/>
</dbReference>
<accession>A0A1E5FD23</accession>
<name>A0A1E5FD23_VIBSP</name>
<dbReference type="PANTHER" id="PTHR11559">
    <property type="entry name" value="CARBOXYLESTERASE"/>
    <property type="match status" value="1"/>
</dbReference>
<feature type="chain" id="PRO_5009027971" description="Carboxylic ester hydrolase" evidence="3">
    <location>
        <begin position="20"/>
        <end position="518"/>
    </location>
</feature>
<comment type="caution">
    <text evidence="5">The sequence shown here is derived from an EMBL/GenBank/DDBJ whole genome shotgun (WGS) entry which is preliminary data.</text>
</comment>
<protein>
    <recommendedName>
        <fullName evidence="3">Carboxylic ester hydrolase</fullName>
        <ecNumber evidence="3">3.1.1.-</ecNumber>
    </recommendedName>
</protein>
<dbReference type="ESTHER" id="9vibr-u4zwr0">
    <property type="family name" value="Carb_B_Bacteria"/>
</dbReference>
<evidence type="ECO:0000259" key="4">
    <source>
        <dbReference type="Pfam" id="PF00135"/>
    </source>
</evidence>
<dbReference type="AlphaFoldDB" id="A0A1E5FD23"/>
<dbReference type="SUPFAM" id="SSF53474">
    <property type="entry name" value="alpha/beta-Hydrolases"/>
    <property type="match status" value="1"/>
</dbReference>
<dbReference type="GO" id="GO:0016787">
    <property type="term" value="F:hydrolase activity"/>
    <property type="evidence" value="ECO:0007669"/>
    <property type="project" value="UniProtKB-KW"/>
</dbReference>
<proteinExistence type="inferred from homology"/>
<dbReference type="RefSeq" id="WP_019821705.1">
    <property type="nucleotide sequence ID" value="NZ_AJZD02000298.1"/>
</dbReference>
<dbReference type="EC" id="3.1.1.-" evidence="3"/>
<comment type="similarity">
    <text evidence="1 3">Belongs to the type-B carboxylesterase/lipase family.</text>
</comment>
<dbReference type="InterPro" id="IPR019826">
    <property type="entry name" value="Carboxylesterase_B_AS"/>
</dbReference>
<keyword evidence="2 3" id="KW-0378">Hydrolase</keyword>
<dbReference type="PROSITE" id="PS00122">
    <property type="entry name" value="CARBOXYLESTERASE_B_1"/>
    <property type="match status" value="1"/>
</dbReference>
<evidence type="ECO:0000256" key="3">
    <source>
        <dbReference type="RuleBase" id="RU361235"/>
    </source>
</evidence>
<dbReference type="InterPro" id="IPR050309">
    <property type="entry name" value="Type-B_Carboxylest/Lipase"/>
</dbReference>
<organism evidence="5 6">
    <name type="scientific">Vibrio splendidus 12E03</name>
    <dbReference type="NCBI Taxonomy" id="1191305"/>
    <lineage>
        <taxon>Bacteria</taxon>
        <taxon>Pseudomonadati</taxon>
        <taxon>Pseudomonadota</taxon>
        <taxon>Gammaproteobacteria</taxon>
        <taxon>Vibrionales</taxon>
        <taxon>Vibrionaceae</taxon>
        <taxon>Vibrio</taxon>
    </lineage>
</organism>
<dbReference type="InterPro" id="IPR029058">
    <property type="entry name" value="AB_hydrolase_fold"/>
</dbReference>
<evidence type="ECO:0000256" key="1">
    <source>
        <dbReference type="ARBA" id="ARBA00005964"/>
    </source>
</evidence>
<reference evidence="5 6" key="1">
    <citation type="journal article" date="2012" name="Science">
        <title>Ecological populations of bacteria act as socially cohesive units of antibiotic production and resistance.</title>
        <authorList>
            <person name="Cordero O.X."/>
            <person name="Wildschutte H."/>
            <person name="Kirkup B."/>
            <person name="Proehl S."/>
            <person name="Ngo L."/>
            <person name="Hussain F."/>
            <person name="Le Roux F."/>
            <person name="Mincer T."/>
            <person name="Polz M.F."/>
        </authorList>
    </citation>
    <scope>NUCLEOTIDE SEQUENCE [LARGE SCALE GENOMIC DNA]</scope>
    <source>
        <strain evidence="5 6">12E03</strain>
    </source>
</reference>
<dbReference type="OrthoDB" id="9775851at2"/>
<dbReference type="InterPro" id="IPR002018">
    <property type="entry name" value="CarbesteraseB"/>
</dbReference>
<gene>
    <name evidence="5" type="ORF">A142_09295</name>
</gene>
<feature type="domain" description="Carboxylesterase type B" evidence="4">
    <location>
        <begin position="30"/>
        <end position="503"/>
    </location>
</feature>